<accession>A0A2S8G4G7</accession>
<proteinExistence type="predicted"/>
<name>A0A2S8G4G7_9BACT</name>
<dbReference type="AlphaFoldDB" id="A0A2S8G4G7"/>
<dbReference type="Proteomes" id="UP000240009">
    <property type="component" value="Unassembled WGS sequence"/>
</dbReference>
<evidence type="ECO:0000313" key="2">
    <source>
        <dbReference type="Proteomes" id="UP000240009"/>
    </source>
</evidence>
<dbReference type="EMBL" id="PUIA01000016">
    <property type="protein sequence ID" value="PQO39346.1"/>
    <property type="molecule type" value="Genomic_DNA"/>
</dbReference>
<comment type="caution">
    <text evidence="1">The sequence shown here is derived from an EMBL/GenBank/DDBJ whole genome shotgun (WGS) entry which is preliminary data.</text>
</comment>
<evidence type="ECO:0000313" key="1">
    <source>
        <dbReference type="EMBL" id="PQO39346.1"/>
    </source>
</evidence>
<sequence>MSEIKKNTDGQGVLVTVAGTDGAAKTSGVSFYVSKDNGSQAAAGGTAAHRGNGQWYYPFTQAETNADLIGLSWAGTDVVPGGVSLYTTTKRVQELNDLSQANAQTAAADALTAAALATADQLNTAVAALQAFIEDLQFNTRVDIVLPRVMERPDTGEGALAYKVWVNLYDSTGDMEAPDSTPTVAAANQTGTSRDANLGVVTLEGTGRYSFTYTVDDSHAMEQITLTVTVVEGGQTRVYNRATIVMDTTAVDFTTADRTKLNAIHNKLPTADYLLGTSQDDGSGYSSFNPATDTVARVTLVDQCTANDDMRGTDNAYAGTPPTAVEIRQEIDLNSTKTGYQLAITGLDLIPLQRPTGKATTFVGAFGQFFYRFFGKSTLNSETGELITYQGDGVTVATTQLTTEAGGVQTQGEAT</sequence>
<organism evidence="1 2">
    <name type="scientific">Blastopirellula marina</name>
    <dbReference type="NCBI Taxonomy" id="124"/>
    <lineage>
        <taxon>Bacteria</taxon>
        <taxon>Pseudomonadati</taxon>
        <taxon>Planctomycetota</taxon>
        <taxon>Planctomycetia</taxon>
        <taxon>Pirellulales</taxon>
        <taxon>Pirellulaceae</taxon>
        <taxon>Blastopirellula</taxon>
    </lineage>
</organism>
<dbReference type="RefSeq" id="WP_105350754.1">
    <property type="nucleotide sequence ID" value="NZ_PUIA01000016.1"/>
</dbReference>
<gene>
    <name evidence="1" type="ORF">C5Y96_05690</name>
</gene>
<protein>
    <submittedName>
        <fullName evidence="1">Uncharacterized protein</fullName>
    </submittedName>
</protein>
<reference evidence="1 2" key="1">
    <citation type="submission" date="2018-02" db="EMBL/GenBank/DDBJ databases">
        <title>Comparative genomes isolates from brazilian mangrove.</title>
        <authorList>
            <person name="Araujo J.E."/>
            <person name="Taketani R.G."/>
            <person name="Silva M.C.P."/>
            <person name="Loureco M.V."/>
            <person name="Andreote F.D."/>
        </authorList>
    </citation>
    <scope>NUCLEOTIDE SEQUENCE [LARGE SCALE GENOMIC DNA]</scope>
    <source>
        <strain evidence="1 2">HEX-2 MGV</strain>
    </source>
</reference>